<reference evidence="2" key="2">
    <citation type="journal article" date="2017" name="Nat. Plants">
        <title>The Aegilops tauschii genome reveals multiple impacts of transposons.</title>
        <authorList>
            <person name="Zhao G."/>
            <person name="Zou C."/>
            <person name="Li K."/>
            <person name="Wang K."/>
            <person name="Li T."/>
            <person name="Gao L."/>
            <person name="Zhang X."/>
            <person name="Wang H."/>
            <person name="Yang Z."/>
            <person name="Liu X."/>
            <person name="Jiang W."/>
            <person name="Mao L."/>
            <person name="Kong X."/>
            <person name="Jiao Y."/>
            <person name="Jia J."/>
        </authorList>
    </citation>
    <scope>NUCLEOTIDE SEQUENCE [LARGE SCALE GENOMIC DNA]</scope>
    <source>
        <strain evidence="2">cv. AL8/78</strain>
    </source>
</reference>
<keyword evidence="2" id="KW-1185">Reference proteome</keyword>
<evidence type="ECO:0000313" key="2">
    <source>
        <dbReference type="Proteomes" id="UP000015105"/>
    </source>
</evidence>
<dbReference type="EnsemblPlants" id="AET2Gv20469600.18">
    <property type="protein sequence ID" value="AET2Gv20469600.18"/>
    <property type="gene ID" value="AET2Gv20469600"/>
</dbReference>
<reference evidence="1" key="3">
    <citation type="journal article" date="2017" name="Nature">
        <title>Genome sequence of the progenitor of the wheat D genome Aegilops tauschii.</title>
        <authorList>
            <person name="Luo M.C."/>
            <person name="Gu Y.Q."/>
            <person name="Puiu D."/>
            <person name="Wang H."/>
            <person name="Twardziok S.O."/>
            <person name="Deal K.R."/>
            <person name="Huo N."/>
            <person name="Zhu T."/>
            <person name="Wang L."/>
            <person name="Wang Y."/>
            <person name="McGuire P.E."/>
            <person name="Liu S."/>
            <person name="Long H."/>
            <person name="Ramasamy R.K."/>
            <person name="Rodriguez J.C."/>
            <person name="Van S.L."/>
            <person name="Yuan L."/>
            <person name="Wang Z."/>
            <person name="Xia Z."/>
            <person name="Xiao L."/>
            <person name="Anderson O.D."/>
            <person name="Ouyang S."/>
            <person name="Liang Y."/>
            <person name="Zimin A.V."/>
            <person name="Pertea G."/>
            <person name="Qi P."/>
            <person name="Bennetzen J.L."/>
            <person name="Dai X."/>
            <person name="Dawson M.W."/>
            <person name="Muller H.G."/>
            <person name="Kugler K."/>
            <person name="Rivarola-Duarte L."/>
            <person name="Spannagl M."/>
            <person name="Mayer K.F.X."/>
            <person name="Lu F.H."/>
            <person name="Bevan M.W."/>
            <person name="Leroy P."/>
            <person name="Li P."/>
            <person name="You F.M."/>
            <person name="Sun Q."/>
            <person name="Liu Z."/>
            <person name="Lyons E."/>
            <person name="Wicker T."/>
            <person name="Salzberg S.L."/>
            <person name="Devos K.M."/>
            <person name="Dvorak J."/>
        </authorList>
    </citation>
    <scope>NUCLEOTIDE SEQUENCE [LARGE SCALE GENOMIC DNA]</scope>
    <source>
        <strain evidence="1">cv. AL8/78</strain>
    </source>
</reference>
<accession>A0A453BDJ1</accession>
<organism evidence="1 2">
    <name type="scientific">Aegilops tauschii subsp. strangulata</name>
    <name type="common">Goatgrass</name>
    <dbReference type="NCBI Taxonomy" id="200361"/>
    <lineage>
        <taxon>Eukaryota</taxon>
        <taxon>Viridiplantae</taxon>
        <taxon>Streptophyta</taxon>
        <taxon>Embryophyta</taxon>
        <taxon>Tracheophyta</taxon>
        <taxon>Spermatophyta</taxon>
        <taxon>Magnoliopsida</taxon>
        <taxon>Liliopsida</taxon>
        <taxon>Poales</taxon>
        <taxon>Poaceae</taxon>
        <taxon>BOP clade</taxon>
        <taxon>Pooideae</taxon>
        <taxon>Triticodae</taxon>
        <taxon>Triticeae</taxon>
        <taxon>Triticinae</taxon>
        <taxon>Aegilops</taxon>
    </lineage>
</organism>
<reference evidence="1" key="5">
    <citation type="journal article" date="2021" name="G3 (Bethesda)">
        <title>Aegilops tauschii genome assembly Aet v5.0 features greater sequence contiguity and improved annotation.</title>
        <authorList>
            <person name="Wang L."/>
            <person name="Zhu T."/>
            <person name="Rodriguez J.C."/>
            <person name="Deal K.R."/>
            <person name="Dubcovsky J."/>
            <person name="McGuire P.E."/>
            <person name="Lux T."/>
            <person name="Spannagl M."/>
            <person name="Mayer K.F.X."/>
            <person name="Baldrich P."/>
            <person name="Meyers B.C."/>
            <person name="Huo N."/>
            <person name="Gu Y.Q."/>
            <person name="Zhou H."/>
            <person name="Devos K.M."/>
            <person name="Bennetzen J.L."/>
            <person name="Unver T."/>
            <person name="Budak H."/>
            <person name="Gulick P.J."/>
            <person name="Galiba G."/>
            <person name="Kalapos B."/>
            <person name="Nelson D.R."/>
            <person name="Li P."/>
            <person name="You F.M."/>
            <person name="Luo M.C."/>
            <person name="Dvorak J."/>
        </authorList>
    </citation>
    <scope>NUCLEOTIDE SEQUENCE [LARGE SCALE GENOMIC DNA]</scope>
    <source>
        <strain evidence="1">cv. AL8/78</strain>
    </source>
</reference>
<proteinExistence type="predicted"/>
<dbReference type="Gramene" id="AET2Gv20469600.18">
    <property type="protein sequence ID" value="AET2Gv20469600.18"/>
    <property type="gene ID" value="AET2Gv20469600"/>
</dbReference>
<dbReference type="AlphaFoldDB" id="A0A453BDJ1"/>
<reference evidence="1" key="4">
    <citation type="submission" date="2019-03" db="UniProtKB">
        <authorList>
            <consortium name="EnsemblPlants"/>
        </authorList>
    </citation>
    <scope>IDENTIFICATION</scope>
</reference>
<dbReference type="Proteomes" id="UP000015105">
    <property type="component" value="Chromosome 2D"/>
</dbReference>
<sequence>YIEGGGTTCVTSPRRMHNSLYSAVSKIVGDSPLK</sequence>
<name>A0A453BDJ1_AEGTS</name>
<evidence type="ECO:0000313" key="1">
    <source>
        <dbReference type="EnsemblPlants" id="AET2Gv20469600.18"/>
    </source>
</evidence>
<protein>
    <submittedName>
        <fullName evidence="1">Uncharacterized protein</fullName>
    </submittedName>
</protein>
<reference evidence="2" key="1">
    <citation type="journal article" date="2014" name="Science">
        <title>Ancient hybridizations among the ancestral genomes of bread wheat.</title>
        <authorList>
            <consortium name="International Wheat Genome Sequencing Consortium,"/>
            <person name="Marcussen T."/>
            <person name="Sandve S.R."/>
            <person name="Heier L."/>
            <person name="Spannagl M."/>
            <person name="Pfeifer M."/>
            <person name="Jakobsen K.S."/>
            <person name="Wulff B.B."/>
            <person name="Steuernagel B."/>
            <person name="Mayer K.F."/>
            <person name="Olsen O.A."/>
        </authorList>
    </citation>
    <scope>NUCLEOTIDE SEQUENCE [LARGE SCALE GENOMIC DNA]</scope>
    <source>
        <strain evidence="2">cv. AL8/78</strain>
    </source>
</reference>